<feature type="domain" description="STAS" evidence="1">
    <location>
        <begin position="19"/>
        <end position="129"/>
    </location>
</feature>
<name>A0A7W7MAB9_9ACTN</name>
<proteinExistence type="predicted"/>
<evidence type="ECO:0000313" key="2">
    <source>
        <dbReference type="EMBL" id="MBB4742680.1"/>
    </source>
</evidence>
<dbReference type="InterPro" id="IPR058548">
    <property type="entry name" value="MlaB-like_STAS"/>
</dbReference>
<dbReference type="Pfam" id="PF13466">
    <property type="entry name" value="STAS_2"/>
    <property type="match status" value="1"/>
</dbReference>
<dbReference type="AlphaFoldDB" id="A0A7W7MAB9"/>
<accession>A0A7W7MAB9</accession>
<comment type="caution">
    <text evidence="2">The sequence shown here is derived from an EMBL/GenBank/DDBJ whole genome shotgun (WGS) entry which is preliminary data.</text>
</comment>
<dbReference type="PROSITE" id="PS50801">
    <property type="entry name" value="STAS"/>
    <property type="match status" value="1"/>
</dbReference>
<dbReference type="EMBL" id="JACHNB010000001">
    <property type="protein sequence ID" value="MBB4742680.1"/>
    <property type="molecule type" value="Genomic_DNA"/>
</dbReference>
<dbReference type="InterPro" id="IPR036513">
    <property type="entry name" value="STAS_dom_sf"/>
</dbReference>
<dbReference type="PANTHER" id="PTHR33495:SF2">
    <property type="entry name" value="ANTI-SIGMA FACTOR ANTAGONIST TM_1081-RELATED"/>
    <property type="match status" value="1"/>
</dbReference>
<evidence type="ECO:0000259" key="1">
    <source>
        <dbReference type="PROSITE" id="PS50801"/>
    </source>
</evidence>
<dbReference type="CDD" id="cd07043">
    <property type="entry name" value="STAS_anti-anti-sigma_factors"/>
    <property type="match status" value="1"/>
</dbReference>
<dbReference type="GO" id="GO:0043856">
    <property type="term" value="F:anti-sigma factor antagonist activity"/>
    <property type="evidence" value="ECO:0007669"/>
    <property type="project" value="TreeGrafter"/>
</dbReference>
<protein>
    <submittedName>
        <fullName evidence="2">Anti-anti-sigma factor</fullName>
    </submittedName>
</protein>
<reference evidence="2 3" key="1">
    <citation type="submission" date="2020-08" db="EMBL/GenBank/DDBJ databases">
        <title>Sequencing the genomes of 1000 actinobacteria strains.</title>
        <authorList>
            <person name="Klenk H.-P."/>
        </authorList>
    </citation>
    <scope>NUCLEOTIDE SEQUENCE [LARGE SCALE GENOMIC DNA]</scope>
    <source>
        <strain evidence="2 3">DSM 45809</strain>
    </source>
</reference>
<dbReference type="InterPro" id="IPR002645">
    <property type="entry name" value="STAS_dom"/>
</dbReference>
<dbReference type="Gene3D" id="3.30.750.24">
    <property type="entry name" value="STAS domain"/>
    <property type="match status" value="1"/>
</dbReference>
<dbReference type="RefSeq" id="WP_185043017.1">
    <property type="nucleotide sequence ID" value="NZ_BAABFG010000005.1"/>
</dbReference>
<organism evidence="2 3">
    <name type="scientific">Actinoplanes octamycinicus</name>
    <dbReference type="NCBI Taxonomy" id="135948"/>
    <lineage>
        <taxon>Bacteria</taxon>
        <taxon>Bacillati</taxon>
        <taxon>Actinomycetota</taxon>
        <taxon>Actinomycetes</taxon>
        <taxon>Micromonosporales</taxon>
        <taxon>Micromonosporaceae</taxon>
        <taxon>Actinoplanes</taxon>
    </lineage>
</organism>
<dbReference type="PANTHER" id="PTHR33495">
    <property type="entry name" value="ANTI-SIGMA FACTOR ANTAGONIST TM_1081-RELATED-RELATED"/>
    <property type="match status" value="1"/>
</dbReference>
<gene>
    <name evidence="2" type="ORF">BJY16_006139</name>
</gene>
<evidence type="ECO:0000313" key="3">
    <source>
        <dbReference type="Proteomes" id="UP000546162"/>
    </source>
</evidence>
<sequence length="150" mass="16594">MTDIDDPVVRLTCAGDRAVVTAAGEFDRDSNSRLRDVFRQAHRHGCRHIVVDVQLVTFIDVSTVRLLLTCRQDALERQGTVRVRHARGATARVLRLTGAAEVLCGPEVRAPGVAMEHAHRLVLDAAEVLARSTEITQRNRLLRGGRQPSE</sequence>
<keyword evidence="3" id="KW-1185">Reference proteome</keyword>
<dbReference type="Proteomes" id="UP000546162">
    <property type="component" value="Unassembled WGS sequence"/>
</dbReference>
<dbReference type="SUPFAM" id="SSF52091">
    <property type="entry name" value="SpoIIaa-like"/>
    <property type="match status" value="1"/>
</dbReference>